<feature type="signal peptide" evidence="1">
    <location>
        <begin position="1"/>
        <end position="26"/>
    </location>
</feature>
<dbReference type="RefSeq" id="WP_344810564.1">
    <property type="nucleotide sequence ID" value="NZ_BAAAYX010000002.1"/>
</dbReference>
<organism evidence="2 3">
    <name type="scientific">Microlunatus aurantiacus</name>
    <dbReference type="NCBI Taxonomy" id="446786"/>
    <lineage>
        <taxon>Bacteria</taxon>
        <taxon>Bacillati</taxon>
        <taxon>Actinomycetota</taxon>
        <taxon>Actinomycetes</taxon>
        <taxon>Propionibacteriales</taxon>
        <taxon>Propionibacteriaceae</taxon>
        <taxon>Microlunatus</taxon>
    </lineage>
</organism>
<accession>A0ABP7CNA6</accession>
<dbReference type="Proteomes" id="UP001500051">
    <property type="component" value="Unassembled WGS sequence"/>
</dbReference>
<dbReference type="EMBL" id="BAAAYX010000002">
    <property type="protein sequence ID" value="GAA3691712.1"/>
    <property type="molecule type" value="Genomic_DNA"/>
</dbReference>
<evidence type="ECO:0000256" key="1">
    <source>
        <dbReference type="SAM" id="SignalP"/>
    </source>
</evidence>
<reference evidence="3" key="1">
    <citation type="journal article" date="2019" name="Int. J. Syst. Evol. Microbiol.">
        <title>The Global Catalogue of Microorganisms (GCM) 10K type strain sequencing project: providing services to taxonomists for standard genome sequencing and annotation.</title>
        <authorList>
            <consortium name="The Broad Institute Genomics Platform"/>
            <consortium name="The Broad Institute Genome Sequencing Center for Infectious Disease"/>
            <person name="Wu L."/>
            <person name="Ma J."/>
        </authorList>
    </citation>
    <scope>NUCLEOTIDE SEQUENCE [LARGE SCALE GENOMIC DNA]</scope>
    <source>
        <strain evidence="3">JCM 16548</strain>
    </source>
</reference>
<feature type="chain" id="PRO_5045392887" description="Extracellular repeat, HAF family" evidence="1">
    <location>
        <begin position="27"/>
        <end position="321"/>
    </location>
</feature>
<name>A0ABP7CNA6_9ACTN</name>
<sequence length="321" mass="34426">MFHRRVLAALAATALALAAAPASAVAAPQTQRYRMVDLGTLGGASSYAVASNDRGAVIGRSQVREDVWHAFVWQDGVMTDLGATFSPMDINNRGQIVGTRDDAPGGWLWSNGRFIPAGDLSSAKAINDRGEVLGQRPADGNGPDRPALWWRGRTRDVPLDDVSDLNSRRQVAGGQLVSDGFHASVWRPGRGVTDLSAAAFNRSNTYRINEGGDVIGWIFNESQQERAVRWRGERRTDLGTLGGEASHAVAINDAGEILMTAQLPSGLSHPALWRTGRLTDLSELGVDPDGDLVDLNNEGEITGSIRPAEGVARAVVYRPVR</sequence>
<evidence type="ECO:0000313" key="2">
    <source>
        <dbReference type="EMBL" id="GAA3691712.1"/>
    </source>
</evidence>
<gene>
    <name evidence="2" type="ORF">GCM10022204_03760</name>
</gene>
<keyword evidence="1" id="KW-0732">Signal</keyword>
<protein>
    <recommendedName>
        <fullName evidence="4">Extracellular repeat, HAF family</fullName>
    </recommendedName>
</protein>
<comment type="caution">
    <text evidence="2">The sequence shown here is derived from an EMBL/GenBank/DDBJ whole genome shotgun (WGS) entry which is preliminary data.</text>
</comment>
<keyword evidence="3" id="KW-1185">Reference proteome</keyword>
<dbReference type="NCBIfam" id="TIGR02913">
    <property type="entry name" value="HAF_rpt"/>
    <property type="match status" value="1"/>
</dbReference>
<dbReference type="InterPro" id="IPR014262">
    <property type="entry name" value="HAF_rpt"/>
</dbReference>
<proteinExistence type="predicted"/>
<evidence type="ECO:0008006" key="4">
    <source>
        <dbReference type="Google" id="ProtNLM"/>
    </source>
</evidence>
<evidence type="ECO:0000313" key="3">
    <source>
        <dbReference type="Proteomes" id="UP001500051"/>
    </source>
</evidence>